<comment type="caution">
    <text evidence="14">The sequence shown here is derived from an EMBL/GenBank/DDBJ whole genome shotgun (WGS) entry which is preliminary data.</text>
</comment>
<dbReference type="Pfam" id="PF00109">
    <property type="entry name" value="ketoacyl-synt"/>
    <property type="match status" value="2"/>
</dbReference>
<name>A0ABV3MPJ0_9GAMM</name>
<dbReference type="PANTHER" id="PTHR43775:SF37">
    <property type="entry name" value="SI:DKEY-61P9.11"/>
    <property type="match status" value="1"/>
</dbReference>
<keyword evidence="6" id="KW-0963">Cytoplasm</keyword>
<evidence type="ECO:0000256" key="2">
    <source>
        <dbReference type="ARBA" id="ARBA00004792"/>
    </source>
</evidence>
<feature type="domain" description="Ketosynthase family 3 (KS3)" evidence="12">
    <location>
        <begin position="2058"/>
        <end position="2497"/>
    </location>
</feature>
<dbReference type="SMART" id="SM00823">
    <property type="entry name" value="PKS_PP"/>
    <property type="match status" value="4"/>
</dbReference>
<dbReference type="Gene3D" id="1.10.1200.10">
    <property type="entry name" value="ACP-like"/>
    <property type="match status" value="4"/>
</dbReference>
<proteinExistence type="inferred from homology"/>
<evidence type="ECO:0000256" key="4">
    <source>
        <dbReference type="ARBA" id="ARBA00006484"/>
    </source>
</evidence>
<comment type="pathway">
    <text evidence="2">Antibiotic biosynthesis.</text>
</comment>
<dbReference type="InterPro" id="IPR050091">
    <property type="entry name" value="PKS_NRPS_Biosynth_Enz"/>
</dbReference>
<dbReference type="InterPro" id="IPR018201">
    <property type="entry name" value="Ketoacyl_synth_AS"/>
</dbReference>
<dbReference type="InterPro" id="IPR049551">
    <property type="entry name" value="PKS_DH_C"/>
</dbReference>
<dbReference type="InterPro" id="IPR006162">
    <property type="entry name" value="Ppantetheine_attach_site"/>
</dbReference>
<evidence type="ECO:0000256" key="8">
    <source>
        <dbReference type="ARBA" id="ARBA00022679"/>
    </source>
</evidence>
<dbReference type="SUPFAM" id="SSF51735">
    <property type="entry name" value="NAD(P)-binding Rossmann-fold domains"/>
    <property type="match status" value="2"/>
</dbReference>
<dbReference type="PROSITE" id="PS52004">
    <property type="entry name" value="KS3_2"/>
    <property type="match status" value="2"/>
</dbReference>
<dbReference type="Proteomes" id="UP001554427">
    <property type="component" value="Unassembled WGS sequence"/>
</dbReference>
<feature type="active site" description="Proton donor; for dehydratase activity" evidence="10">
    <location>
        <position position="1232"/>
    </location>
</feature>
<dbReference type="SUPFAM" id="SSF53901">
    <property type="entry name" value="Thiolase-like"/>
    <property type="match status" value="2"/>
</dbReference>
<dbReference type="PROSITE" id="PS50075">
    <property type="entry name" value="CARRIER"/>
    <property type="match status" value="4"/>
</dbReference>
<keyword evidence="15" id="KW-1185">Reference proteome</keyword>
<dbReference type="InterPro" id="IPR014030">
    <property type="entry name" value="Ketoacyl_synth_N"/>
</dbReference>
<dbReference type="InterPro" id="IPR054514">
    <property type="entry name" value="RhiE-like_linker"/>
</dbReference>
<dbReference type="SMART" id="SM00822">
    <property type="entry name" value="PKS_KR"/>
    <property type="match status" value="2"/>
</dbReference>
<feature type="domain" description="Carrier" evidence="11">
    <location>
        <begin position="1888"/>
        <end position="1965"/>
    </location>
</feature>
<dbReference type="Gene3D" id="3.40.50.720">
    <property type="entry name" value="NAD(P)-binding Rossmann-like Domain"/>
    <property type="match status" value="2"/>
</dbReference>
<dbReference type="InterPro" id="IPR020807">
    <property type="entry name" value="PKS_DH"/>
</dbReference>
<dbReference type="Pfam" id="PF16197">
    <property type="entry name" value="KAsynt_C_assoc"/>
    <property type="match status" value="1"/>
</dbReference>
<protein>
    <submittedName>
        <fullName evidence="14">SDR family NAD(P)-dependent oxidoreductase</fullName>
    </submittedName>
</protein>
<organism evidence="14 15">
    <name type="scientific">Aliikangiella maris</name>
    <dbReference type="NCBI Taxonomy" id="3162458"/>
    <lineage>
        <taxon>Bacteria</taxon>
        <taxon>Pseudomonadati</taxon>
        <taxon>Pseudomonadota</taxon>
        <taxon>Gammaproteobacteria</taxon>
        <taxon>Oceanospirillales</taxon>
        <taxon>Pleioneaceae</taxon>
        <taxon>Aliikangiella</taxon>
    </lineage>
</organism>
<dbReference type="InterPro" id="IPR009081">
    <property type="entry name" value="PP-bd_ACP"/>
</dbReference>
<evidence type="ECO:0000313" key="15">
    <source>
        <dbReference type="Proteomes" id="UP001554427"/>
    </source>
</evidence>
<evidence type="ECO:0000256" key="7">
    <source>
        <dbReference type="ARBA" id="ARBA00022553"/>
    </source>
</evidence>
<dbReference type="Pfam" id="PF00550">
    <property type="entry name" value="PP-binding"/>
    <property type="match status" value="4"/>
</dbReference>
<evidence type="ECO:0000259" key="12">
    <source>
        <dbReference type="PROSITE" id="PS52004"/>
    </source>
</evidence>
<dbReference type="Pfam" id="PF08659">
    <property type="entry name" value="KR"/>
    <property type="match status" value="2"/>
</dbReference>
<keyword evidence="5" id="KW-0596">Phosphopantetheine</keyword>
<dbReference type="InterPro" id="IPR014031">
    <property type="entry name" value="Ketoacyl_synth_C"/>
</dbReference>
<dbReference type="InterPro" id="IPR057326">
    <property type="entry name" value="KR_dom"/>
</dbReference>
<dbReference type="InterPro" id="IPR020841">
    <property type="entry name" value="PKS_Beta-ketoAc_synthase_dom"/>
</dbReference>
<dbReference type="InterPro" id="IPR016039">
    <property type="entry name" value="Thiolase-like"/>
</dbReference>
<sequence length="3817" mass="422910">MHEQTFVGQGETLARIEQRFAGEQAVSERSSLVNPSSVNESATTNTGVANISSHPVAVLPVVAQLLADELHLAVEEIDEQAQLIDLGLDSITGVTWIRQINAHFKLDIEATKVYSYPTLGQMVEYVRGLLGPVQSVTETEMAETETIKTETFKTEQKEANAVQTDPQATDSNVVLAVIGELLASELHLAVDEIETTAQFIDLGLDSITGVTWIRKINEFFNNQNSNDKCHDKKLDLEATVVYQYSTLQKMAAHIVSQLPAIKPYTPNEDLSKTVSQQALLSQKDTTDLSRRTDIISPVQHARTHTSNLLIETHQLKSWQIKQNGQTENPQHGHGGKTTQIDSMAAMPIAVVGMAGQFPQADNLTEFWENIASGKNCIQDITTNRWDLSTLYQAGSTAPTGKTNSKWMGALADYDCFDPLFFNISPVEAEHMDPQQRLFLQNCWHAIEDAGYDPFDFDHQLCGVFVGCASGDYRLLDRELQISSYGFTGDAASILAARIAYFLNLQGPCLSIDTACSSSLVAIANACDSLNSQSSDVALAGGVYVMSTPDMLIKTAQSGMLSQDGRCFTFDQRANGFVPGEAVGVVLLKRLADAVEAQDNIYGVIQGWGVNQDGKTNGITAPNAESQTRLIEHIYQRFAIDVNQIQLIEAHGTGTKLGDPIEIEGLKEAFKSSAKAQQYCALGSVKSNIGHCLTAAGIAGFIKLMLALKHRQLPPSINFEKLNEHIQLDSTPFYINQQLQPWEVKADQQRMAAISSFGFSGTNAHLVVAEPLKTNATLLNQKLVDGYPATKVLMPLSARTSPQLLQKIEQLTQYLNMLETDSKNDNLLINLALSLQITRSAMEERVCWLVESFDELQCGLAQVAEALNQNSTEPQLSTKNIFYANTKRSRQLLRARAESVEQQQALAKQLLDDQSWHLLAELWTMGGVFDWREIYLTQQQKSNDPSSLKNITLEDLNVQRLQLPLYPFAKERYWVQPNCSQPGVKFEAAHQAEHFSSISTTHLQQLHPLVHRNCSTVFQPVFEATFSGHENFLKDHQVAGNKVMPGVAYLEMIRAATCAALGVAAQTPLVLEKIVWVTPFVFIDSEQTMRVLLQVIDEEQLTFVVESQRTNEAAQQHCQGRIKLNPLMNDEDLKSAEADYSKVDIHALIQQINDTAYSADVCYAHFAHIGLNYGKSHRTLVKLNRCLLNVSQLQNAKQDQTVQKEYLVLAELKLDAEFHQQQKQFVLYPGLLDAAIQASVGLYDELPEQAALPFGLDNLTIYREVGEHCWAVIQLADNVSQSSQVQKLNIALYNQHGQLSCVLEGLNCRKMSSNIQEKSVTHAEETLLAHSADCYFTSTWQSLSQATQSALSAESKQIVLTAGLTSLTQLLNEQSAPHVIVISIDENDTWDTSFTAESEFDTAFTSCFIEICSQLLATIQSLIKQYPAKPIQLQLVMPGHWHSIVEALVAGLKSVEKEYGRISVQLVLLDRNANAQQQIVQLATASCYAENKLIRFDRLQPEVFQYQAITLPQYVDRKSNQLSSLNSSSASQFSSRSLSINYSPIKQNGVYLITGGAGGIGRLLIEMLANISLNITIVLVGRSAEVNLNDITSKLSDESGRSHLPPNQIKLVYRSVDVTNEQAVAELVKWIAQKYGQLHGVFHAAGLNQDNFIRNKSAQELQHVLAPKVAGTLLLMKALTQPQISLSLDFMVLFSSIAACSGNAGQFDYAIANSVMDKLALAHMSLLSAKKQSSRASALGKIISINWPLWDDGGMQVSDADKQQMTQQSGLQVLNAQKATQVLLQCLQSDYAQVVVTQGNPQKIYHLLGVTEAQTACENISLDKNHFEKTPVEKNAKTIEPITQAKEDRVIAKAYSQNQAIAQAVIKPVTDNNKQRNASVNTSNTNDEWLIEQLQQALLKLIAEQLKIKIDVLDCETELSDYGLDSIGFTEFANRVNSTYDMGVTPTVFFEFPTIETFAEYLLTEYRVQLVKQFGGQSEHPIGERQAVSTEMHIDVQPEKIVHTTESSGAGSAQSMIKIPLPWMRKNHAKMNTELSTLTDNQVQQNISQPSHTTAASLASAVAIIGVSARFPQARNLAEFWQNLFLGKDCISEIPSDRWLWQELYGDPKTQPNKTNIKWGGFIDGVDQFDPLFFGITPREAQLIDPQQRLMMTYVWQVIEDAGYASESLSGTNTGIFIGTTTSGYGDLLNQAGVAIEGYSSTGMVPSVGPNRISYLLNLHGPSEPVETACSSSLVAIHRAIQAITADNCNMAIAGGVNIIITPWAHIAFSKAGMLCEDGRCKTFSSDANGYVRGEGIGMLLLKRLTDAQQDGDAIYGVIRASAENHGGKANTLTSPNPKAQAELIYQAYHKAQIDPRTVTYIEAHGTGTELGDPVEINGLKAAFSRLQQTYSNSTSVDEHYYCGIGSVKSNIGHLELSAGVAGVIKVLLQFKQAMRVKSLHSEKINPYIQLQNTPFYIVQQNENWSRLTDESGQIIPRRAGVSSFGFGGANAHVLLEEYIAPPANNLVQKENHVQQKSFAQDKMVGAQSVIIPLSAKTPQSLQQMVRQLFEFLQKQLTLTEAMTDAATETATDTNDKFKADLKCDNLTLQNLAYTLQVGRDAMQERVAWVVDSFDALIEALNTFLIEGTEAQSVYSGRVRNNKSDISELTADEDWQLTVQNWLAKKKYHKLAALWVKGGNIQWQQLYPQGPLQRLHLPTYAFDNSRIWFEVDSLAQNSVSYGGLYHPPQSDELNSQANPVWENISDFYRHAYQVRVQPNRFTEKLLTNQERYLHESVILQWVIATFSDAIKSTQSAVSLSQVVFLNTISCDEARVIELVFKVSDSSIENSFEFKVISRTEIAESSIVYCQGIIAQNIGRVSQSVNLDIAPVAEQLAGQNIGYPQALNDSMANSSATPNNIKILNVIQTEQMIAANIQLLTTNATDCFNQDIQVDMTLARSNKDCLSQQGFSQASLLNRLLLSLFELTAKLVNESVTDIYAFDELNWQCDTYHMLESSQQMTPQTNLDQWLVVVEEQPATSSKEKTFLALVYNNHQQLCLSVKGIGISAPMNTTLEGLLNQKTGKSWVVLNESWQLQPLDAHQQDWYHKIHTQPSQDIVIISDQVSDYDNFKSICQQLLTIADLPASHWSITGVQFNQLNQLEKLLKQSQQPVTLFILLPDDISKMQTLTSAAKNEYSKDKVESQTDDPINIENKQQVIYECLQQTISNASQRQLTLYCFYTNHGVLYAQEQLAYQALSGLFKSAMLECPNHCYQTLSMTATKDRQSIARKLLEEWLHNSVEQTGESHSANLSAMRVPMIQYIEQQRYVLQLNELTDYQSGTQVIGFKKQATYLMVGALGDVGQLICHQLATHYQARLVILSSRSAEVVADKLAAIESLGSQVIYHQVDILDESALLAIKQKLAQQNIVIQGVIHMARRVKDALIIHKSFTEFNQIMAAKVQGTINIDKMMADQPLDFFMIYSSMAAFGIKGSADYAYSTAFQNAFVNYRQQLVKQQQRRGRSLAICWGQWEVDGAVNQAQLNLRTQQLEQMGMSVIDAQSAMHLMDASLNGVADVVGYIAASDRNKVKALLNFQDVSQSLSSSSASVLNNESSTINIDLLVQEFTTGKIDKTDFIAQISAIPEDSISDSALSQIVQAIQIWDEKQSLYDKKSLDNQPPFKPLTIAPDNANSGQAGLKYNRVKPAKSKPYTTDYSVSKKEGAAATQHHFAEQSASVVAETNAQNRLESIATKSKSVDTDSSQVDQIKSTLSEAMQTILKINAAAIDVDKTFQEYGLDSITAVQLTTALEKQFNVNIAPNWLIDYSTINLLAKKLSQVCA</sequence>
<evidence type="ECO:0000256" key="5">
    <source>
        <dbReference type="ARBA" id="ARBA00022450"/>
    </source>
</evidence>
<dbReference type="CDD" id="cd08953">
    <property type="entry name" value="KR_2_SDR_x"/>
    <property type="match status" value="1"/>
</dbReference>
<dbReference type="PROSITE" id="PS52019">
    <property type="entry name" value="PKS_MFAS_DH"/>
    <property type="match status" value="1"/>
</dbReference>
<keyword evidence="9" id="KW-0677">Repeat</keyword>
<evidence type="ECO:0000256" key="9">
    <source>
        <dbReference type="ARBA" id="ARBA00022737"/>
    </source>
</evidence>
<dbReference type="CDD" id="cd00833">
    <property type="entry name" value="PKS"/>
    <property type="match status" value="2"/>
</dbReference>
<dbReference type="EMBL" id="JBFDAH010000011">
    <property type="protein sequence ID" value="MEW4366127.1"/>
    <property type="molecule type" value="Genomic_DNA"/>
</dbReference>
<evidence type="ECO:0000259" key="11">
    <source>
        <dbReference type="PROSITE" id="PS50075"/>
    </source>
</evidence>
<evidence type="ECO:0000256" key="6">
    <source>
        <dbReference type="ARBA" id="ARBA00022490"/>
    </source>
</evidence>
<comment type="similarity">
    <text evidence="4">Belongs to the short-chain dehydrogenases/reductases (SDR) family.</text>
</comment>
<dbReference type="PROSITE" id="PS00606">
    <property type="entry name" value="KS3_1"/>
    <property type="match status" value="2"/>
</dbReference>
<keyword evidence="7" id="KW-0597">Phosphoprotein</keyword>
<feature type="domain" description="Carrier" evidence="11">
    <location>
        <begin position="56"/>
        <end position="130"/>
    </location>
</feature>
<feature type="domain" description="PKS/mFAS DH" evidence="13">
    <location>
        <begin position="1006"/>
        <end position="1316"/>
    </location>
</feature>
<dbReference type="Pfam" id="PF22336">
    <property type="entry name" value="RhiE-like_linker"/>
    <property type="match status" value="1"/>
</dbReference>
<dbReference type="PROSITE" id="PS00012">
    <property type="entry name" value="PHOSPHOPANTETHEINE"/>
    <property type="match status" value="3"/>
</dbReference>
<evidence type="ECO:0000256" key="1">
    <source>
        <dbReference type="ARBA" id="ARBA00004496"/>
    </source>
</evidence>
<feature type="active site" description="Proton acceptor; for dehydratase activity" evidence="10">
    <location>
        <position position="1035"/>
    </location>
</feature>
<evidence type="ECO:0000256" key="3">
    <source>
        <dbReference type="ARBA" id="ARBA00005194"/>
    </source>
</evidence>
<dbReference type="InterPro" id="IPR049552">
    <property type="entry name" value="PKS_DH_N"/>
</dbReference>
<evidence type="ECO:0000256" key="10">
    <source>
        <dbReference type="PROSITE-ProRule" id="PRU01363"/>
    </source>
</evidence>
<feature type="domain" description="Carrier" evidence="11">
    <location>
        <begin position="169"/>
        <end position="258"/>
    </location>
</feature>
<dbReference type="InterPro" id="IPR013968">
    <property type="entry name" value="PKS_KR"/>
</dbReference>
<feature type="region of interest" description="C-terminal hotdog fold" evidence="10">
    <location>
        <begin position="1152"/>
        <end position="1316"/>
    </location>
</feature>
<comment type="subcellular location">
    <subcellularLocation>
        <location evidence="1">Cytoplasm</location>
    </subcellularLocation>
</comment>
<reference evidence="14 15" key="1">
    <citation type="submission" date="2024-06" db="EMBL/GenBank/DDBJ databases">
        <title>Aliikangiella maris sp. nov., sp. nov., a phycosphere bacterium isolated from seawater and ecosystem role in Phaeocystis globosa blooms.</title>
        <authorList>
            <person name="Li F."/>
        </authorList>
    </citation>
    <scope>NUCLEOTIDE SEQUENCE [LARGE SCALE GENOMIC DNA]</scope>
    <source>
        <strain evidence="14 15">GXAS 306</strain>
    </source>
</reference>
<dbReference type="SMART" id="SM00826">
    <property type="entry name" value="PKS_DH"/>
    <property type="match status" value="1"/>
</dbReference>
<accession>A0ABV3MPJ0</accession>
<dbReference type="Pfam" id="PF14765">
    <property type="entry name" value="PS-DH"/>
    <property type="match status" value="1"/>
</dbReference>
<keyword evidence="8" id="KW-0808">Transferase</keyword>
<dbReference type="InterPro" id="IPR036736">
    <property type="entry name" value="ACP-like_sf"/>
</dbReference>
<dbReference type="Pfam" id="PF21089">
    <property type="entry name" value="PKS_DH_N"/>
    <property type="match status" value="1"/>
</dbReference>
<dbReference type="SMART" id="SM00825">
    <property type="entry name" value="PKS_KS"/>
    <property type="match status" value="2"/>
</dbReference>
<evidence type="ECO:0000259" key="13">
    <source>
        <dbReference type="PROSITE" id="PS52019"/>
    </source>
</evidence>
<dbReference type="SUPFAM" id="SSF47336">
    <property type="entry name" value="ACP-like"/>
    <property type="match status" value="4"/>
</dbReference>
<dbReference type="SMART" id="SM01294">
    <property type="entry name" value="PKS_PP_betabranch"/>
    <property type="match status" value="4"/>
</dbReference>
<comment type="pathway">
    <text evidence="3">Lipid metabolism; fatty acid biosynthesis.</text>
</comment>
<dbReference type="Gene3D" id="1.10.1240.100">
    <property type="match status" value="2"/>
</dbReference>
<gene>
    <name evidence="14" type="ORF">ABVT42_11725</name>
</gene>
<dbReference type="RefSeq" id="WP_367023820.1">
    <property type="nucleotide sequence ID" value="NZ_JBFDAH010000011.1"/>
</dbReference>
<dbReference type="InterPro" id="IPR042104">
    <property type="entry name" value="PKS_dehydratase_sf"/>
</dbReference>
<feature type="region of interest" description="N-terminal hotdog fold" evidence="10">
    <location>
        <begin position="1006"/>
        <end position="1128"/>
    </location>
</feature>
<feature type="domain" description="Carrier" evidence="11">
    <location>
        <begin position="3739"/>
        <end position="3816"/>
    </location>
</feature>
<dbReference type="InterPro" id="IPR036291">
    <property type="entry name" value="NAD(P)-bd_dom_sf"/>
</dbReference>
<dbReference type="Gene3D" id="3.10.129.110">
    <property type="entry name" value="Polyketide synthase dehydratase"/>
    <property type="match status" value="1"/>
</dbReference>
<dbReference type="InterPro" id="IPR049900">
    <property type="entry name" value="PKS_mFAS_DH"/>
</dbReference>
<dbReference type="PANTHER" id="PTHR43775">
    <property type="entry name" value="FATTY ACID SYNTHASE"/>
    <property type="match status" value="1"/>
</dbReference>
<dbReference type="Gene3D" id="3.40.47.10">
    <property type="match status" value="2"/>
</dbReference>
<dbReference type="InterPro" id="IPR020806">
    <property type="entry name" value="PKS_PP-bd"/>
</dbReference>
<feature type="domain" description="Ketosynthase family 3 (KS3)" evidence="12">
    <location>
        <begin position="345"/>
        <end position="769"/>
    </location>
</feature>
<dbReference type="InterPro" id="IPR032821">
    <property type="entry name" value="PKS_assoc"/>
</dbReference>
<evidence type="ECO:0000313" key="14">
    <source>
        <dbReference type="EMBL" id="MEW4366127.1"/>
    </source>
</evidence>
<dbReference type="Pfam" id="PF02801">
    <property type="entry name" value="Ketoacyl-synt_C"/>
    <property type="match status" value="2"/>
</dbReference>